<evidence type="ECO:0000313" key="3">
    <source>
        <dbReference type="Proteomes" id="UP000813461"/>
    </source>
</evidence>
<dbReference type="Proteomes" id="UP000813461">
    <property type="component" value="Unassembled WGS sequence"/>
</dbReference>
<keyword evidence="3" id="KW-1185">Reference proteome</keyword>
<feature type="compositionally biased region" description="Acidic residues" evidence="1">
    <location>
        <begin position="563"/>
        <end position="573"/>
    </location>
</feature>
<sequence length="592" mass="68530">MREILPHCSAVTAFSLQKRGGPGLLLVRLHLRHRAALSRSKSRKLRAIHLCYNRSVHQSVASIYNVMLSIENLPHELLLEVFTHIQIPEAWDESYLSRQTSNKPRTPEYKKPYADLLSVCLASKRLLGFAEPILYSSIVIRTSSGQIYPRTFCLLTALRSKPRRASWIRSVESDDRDPYSHLEPPKFPALGDEKSQQKPTAICGHTQNHEQDCKFLLSIAEQIAEQIWEGEQLERWGEKLRTSPGELLVTLVIGLSMNITYLAIECFAYDPLVLRFMYRSTSGTVSQPLINKFEKLTRLSINADYSHHDWTGNTYGTYCHDVSKFLHSLPNLQYYEQHRVCERFLECHEEIRHKNLLVLRLNDCFVPLKQMDSLLRRCESLQELSCLYRGVWEQAQHILLPAIYSLAHNLRRLELRFDNELPDEELLHLWPLPISEPTKAQLPIDFSPFHHLRLLSVPDYFLMGYQTERKEPSGGSNAFAISNYLPRKLAHLIISMERRIIQVDTPKIWGLAADSKLFPDLKRIEIVGFHFTMTEHSAPDLIDRFRQEGVLFTTPISKPLSDVYEETWPEEEHESTRAERRESNEPAVNGDN</sequence>
<proteinExistence type="predicted"/>
<dbReference type="Gene3D" id="3.80.10.10">
    <property type="entry name" value="Ribonuclease Inhibitor"/>
    <property type="match status" value="1"/>
</dbReference>
<comment type="caution">
    <text evidence="2">The sequence shown here is derived from an EMBL/GenBank/DDBJ whole genome shotgun (WGS) entry which is preliminary data.</text>
</comment>
<accession>A0A8K0RFN7</accession>
<organism evidence="2 3">
    <name type="scientific">Paraphoma chrysanthemicola</name>
    <dbReference type="NCBI Taxonomy" id="798071"/>
    <lineage>
        <taxon>Eukaryota</taxon>
        <taxon>Fungi</taxon>
        <taxon>Dikarya</taxon>
        <taxon>Ascomycota</taxon>
        <taxon>Pezizomycotina</taxon>
        <taxon>Dothideomycetes</taxon>
        <taxon>Pleosporomycetidae</taxon>
        <taxon>Pleosporales</taxon>
        <taxon>Pleosporineae</taxon>
        <taxon>Phaeosphaeriaceae</taxon>
        <taxon>Paraphoma</taxon>
    </lineage>
</organism>
<dbReference type="EMBL" id="JAGMVJ010000003">
    <property type="protein sequence ID" value="KAH7092201.1"/>
    <property type="molecule type" value="Genomic_DNA"/>
</dbReference>
<dbReference type="OrthoDB" id="3783332at2759"/>
<dbReference type="AlphaFoldDB" id="A0A8K0RFN7"/>
<protein>
    <submittedName>
        <fullName evidence="2">Uncharacterized protein</fullName>
    </submittedName>
</protein>
<name>A0A8K0RFN7_9PLEO</name>
<reference evidence="2" key="1">
    <citation type="journal article" date="2021" name="Nat. Commun.">
        <title>Genetic determinants of endophytism in the Arabidopsis root mycobiome.</title>
        <authorList>
            <person name="Mesny F."/>
            <person name="Miyauchi S."/>
            <person name="Thiergart T."/>
            <person name="Pickel B."/>
            <person name="Atanasova L."/>
            <person name="Karlsson M."/>
            <person name="Huettel B."/>
            <person name="Barry K.W."/>
            <person name="Haridas S."/>
            <person name="Chen C."/>
            <person name="Bauer D."/>
            <person name="Andreopoulos W."/>
            <person name="Pangilinan J."/>
            <person name="LaButti K."/>
            <person name="Riley R."/>
            <person name="Lipzen A."/>
            <person name="Clum A."/>
            <person name="Drula E."/>
            <person name="Henrissat B."/>
            <person name="Kohler A."/>
            <person name="Grigoriev I.V."/>
            <person name="Martin F.M."/>
            <person name="Hacquard S."/>
        </authorList>
    </citation>
    <scope>NUCLEOTIDE SEQUENCE</scope>
    <source>
        <strain evidence="2">MPI-SDFR-AT-0120</strain>
    </source>
</reference>
<feature type="compositionally biased region" description="Basic and acidic residues" evidence="1">
    <location>
        <begin position="574"/>
        <end position="584"/>
    </location>
</feature>
<gene>
    <name evidence="2" type="ORF">FB567DRAFT_233466</name>
</gene>
<evidence type="ECO:0000313" key="2">
    <source>
        <dbReference type="EMBL" id="KAH7092201.1"/>
    </source>
</evidence>
<dbReference type="InterPro" id="IPR032675">
    <property type="entry name" value="LRR_dom_sf"/>
</dbReference>
<feature type="region of interest" description="Disordered" evidence="1">
    <location>
        <begin position="563"/>
        <end position="592"/>
    </location>
</feature>
<evidence type="ECO:0000256" key="1">
    <source>
        <dbReference type="SAM" id="MobiDB-lite"/>
    </source>
</evidence>